<dbReference type="Gene3D" id="1.10.3810.10">
    <property type="entry name" value="Biosynthetic peptidoglycan transglycosylase-like"/>
    <property type="match status" value="1"/>
</dbReference>
<feature type="domain" description="Penicillin-binding protein transpeptidase" evidence="12">
    <location>
        <begin position="297"/>
        <end position="514"/>
    </location>
</feature>
<evidence type="ECO:0000256" key="11">
    <source>
        <dbReference type="ARBA" id="ARBA00049902"/>
    </source>
</evidence>
<evidence type="ECO:0000259" key="13">
    <source>
        <dbReference type="Pfam" id="PF00912"/>
    </source>
</evidence>
<evidence type="ECO:0000313" key="15">
    <source>
        <dbReference type="Proteomes" id="UP000006380"/>
    </source>
</evidence>
<dbReference type="GO" id="GO:0008658">
    <property type="term" value="F:penicillin binding"/>
    <property type="evidence" value="ECO:0007669"/>
    <property type="project" value="InterPro"/>
</dbReference>
<keyword evidence="15" id="KW-1185">Reference proteome</keyword>
<comment type="similarity">
    <text evidence="3">In the N-terminal section; belongs to the glycosyltransferase 51 family.</text>
</comment>
<dbReference type="EC" id="2.4.99.28" evidence="10"/>
<evidence type="ECO:0000256" key="9">
    <source>
        <dbReference type="ARBA" id="ARBA00023268"/>
    </source>
</evidence>
<dbReference type="AlphaFoldDB" id="A7GYF4"/>
<feature type="domain" description="Glycosyl transferase family 51" evidence="13">
    <location>
        <begin position="66"/>
        <end position="219"/>
    </location>
</feature>
<dbReference type="EMBL" id="CP000767">
    <property type="protein sequence ID" value="EAU00146.2"/>
    <property type="molecule type" value="Genomic_DNA"/>
</dbReference>
<dbReference type="CAZy" id="GT51">
    <property type="family name" value="Glycosyltransferase Family 51"/>
</dbReference>
<dbReference type="Proteomes" id="UP000006380">
    <property type="component" value="Chromosome"/>
</dbReference>
<evidence type="ECO:0000256" key="4">
    <source>
        <dbReference type="ARBA" id="ARBA00022645"/>
    </source>
</evidence>
<dbReference type="KEGG" id="ccv:CCV52592_1078"/>
<keyword evidence="7 14" id="KW-0808">Transferase</keyword>
<dbReference type="RefSeq" id="WP_011992282.1">
    <property type="nucleotide sequence ID" value="NC_009715.2"/>
</dbReference>
<keyword evidence="6 14" id="KW-0328">Glycosyltransferase</keyword>
<dbReference type="SUPFAM" id="SSF56601">
    <property type="entry name" value="beta-lactamase/transpeptidase-like"/>
    <property type="match status" value="1"/>
</dbReference>
<keyword evidence="5" id="KW-0645">Protease</keyword>
<dbReference type="GO" id="GO:0030288">
    <property type="term" value="C:outer membrane-bounded periplasmic space"/>
    <property type="evidence" value="ECO:0007669"/>
    <property type="project" value="TreeGrafter"/>
</dbReference>
<evidence type="ECO:0000259" key="12">
    <source>
        <dbReference type="Pfam" id="PF00905"/>
    </source>
</evidence>
<dbReference type="Pfam" id="PF00912">
    <property type="entry name" value="Transgly"/>
    <property type="match status" value="1"/>
</dbReference>
<dbReference type="GO" id="GO:0008955">
    <property type="term" value="F:peptidoglycan glycosyltransferase activity"/>
    <property type="evidence" value="ECO:0007669"/>
    <property type="project" value="UniProtKB-EC"/>
</dbReference>
<dbReference type="GO" id="GO:0009252">
    <property type="term" value="P:peptidoglycan biosynthetic process"/>
    <property type="evidence" value="ECO:0007669"/>
    <property type="project" value="UniProtKB-UniPathway"/>
</dbReference>
<dbReference type="OrthoDB" id="9766909at2"/>
<comment type="similarity">
    <text evidence="2">In the C-terminal section; belongs to the transpeptidase family.</text>
</comment>
<dbReference type="Pfam" id="PF00905">
    <property type="entry name" value="Transpeptidase"/>
    <property type="match status" value="1"/>
</dbReference>
<dbReference type="InterPro" id="IPR001264">
    <property type="entry name" value="Glyco_trans_51"/>
</dbReference>
<evidence type="ECO:0000256" key="5">
    <source>
        <dbReference type="ARBA" id="ARBA00022670"/>
    </source>
</evidence>
<comment type="pathway">
    <text evidence="1">Cell wall biogenesis; peptidoglycan biosynthesis.</text>
</comment>
<sequence>MKMKKLKILKFALVFLALLFVIFLILDAIFPLNLSALNKSQAKILYDTDGKIIRMQLANDGIWRFHTDDVPEILKQSALLFEDKYFYYHFGVNPLAMMRATAYNLTHKNRIGASTISMQVARMMEPSERSYTNKIKEIFRALQLEWHFSKDEILNFYFNLAPYGGNIEGVRAAARFYFGRELNELSYAQMALLSTIPKNPNRNRLDKKSDINRLKNRVVKLLYKANIIDLSAFKRAQNEPFKNTRVKAPYNAPSYADVAFKNGLTKTNLDLEIQNDLLNILNNAMIKLREKNANNAAAAVIDNEKMSVIAFVGSHDERAKDGQNSALNMKRNVGSTLKPFIFSLALDSGLITPKTQLIDTEIFINEYVPRNFSGGFLGIVSAKDALNFSLNIPAVNLNLKLGDNSLYELLDRANLVNESKEFYGASIALGSSEMSLLNLAHLYSIYANGGVLRPLEFAGEFINAQDTNITLISPQSAYLTAKMMSEASRSYLKNVWRYAQDTPTIAFKTGTSYGSRDIYAIGFDKDYTIAVWIGNFNAQKTDKLTGLNDASKIIFDAFKLMAQKRNLHFLTSTDGIIKIPTCVDAFEFEQCKNLQIDEQISGVWLKDKCTSIRGEELDFMYKNGFLNKEELSSSPCLETLKSKKPLFASPYANETILSDSNITKVMLKCYAYLGDEIYLKVDDGEFKNAPSGSENIVSLGISEHTLSCLDENSNLNEIQIKIRR</sequence>
<dbReference type="STRING" id="360105.CCV52592_1078"/>
<dbReference type="GO" id="GO:0004180">
    <property type="term" value="F:carboxypeptidase activity"/>
    <property type="evidence" value="ECO:0007669"/>
    <property type="project" value="UniProtKB-KW"/>
</dbReference>
<dbReference type="HOGENOM" id="CLU_006354_7_3_7"/>
<evidence type="ECO:0000256" key="3">
    <source>
        <dbReference type="ARBA" id="ARBA00007739"/>
    </source>
</evidence>
<name>A7GYF4_CAMC5</name>
<dbReference type="Gene3D" id="3.40.710.10">
    <property type="entry name" value="DD-peptidase/beta-lactamase superfamily"/>
    <property type="match status" value="1"/>
</dbReference>
<evidence type="ECO:0000256" key="6">
    <source>
        <dbReference type="ARBA" id="ARBA00022676"/>
    </source>
</evidence>
<accession>A7GYF4</accession>
<dbReference type="InterPro" id="IPR011815">
    <property type="entry name" value="PBP_1c"/>
</dbReference>
<dbReference type="PANTHER" id="PTHR32282">
    <property type="entry name" value="BINDING PROTEIN TRANSPEPTIDASE, PUTATIVE-RELATED"/>
    <property type="match status" value="1"/>
</dbReference>
<evidence type="ECO:0000256" key="2">
    <source>
        <dbReference type="ARBA" id="ARBA00007090"/>
    </source>
</evidence>
<dbReference type="GO" id="GO:0006508">
    <property type="term" value="P:proteolysis"/>
    <property type="evidence" value="ECO:0007669"/>
    <property type="project" value="UniProtKB-KW"/>
</dbReference>
<keyword evidence="9" id="KW-0511">Multifunctional enzyme</keyword>
<keyword evidence="4" id="KW-0121">Carboxypeptidase</keyword>
<dbReference type="InterPro" id="IPR036950">
    <property type="entry name" value="PBP_transglycosylase"/>
</dbReference>
<proteinExistence type="inferred from homology"/>
<dbReference type="SUPFAM" id="SSF53955">
    <property type="entry name" value="Lysozyme-like"/>
    <property type="match status" value="1"/>
</dbReference>
<dbReference type="UniPathway" id="UPA00219"/>
<dbReference type="NCBIfam" id="TIGR02073">
    <property type="entry name" value="PBP_1c"/>
    <property type="match status" value="1"/>
</dbReference>
<dbReference type="PANTHER" id="PTHR32282:SF15">
    <property type="entry name" value="PENICILLIN-BINDING PROTEIN 1C"/>
    <property type="match status" value="1"/>
</dbReference>
<evidence type="ECO:0000256" key="7">
    <source>
        <dbReference type="ARBA" id="ARBA00022679"/>
    </source>
</evidence>
<evidence type="ECO:0000256" key="8">
    <source>
        <dbReference type="ARBA" id="ARBA00022801"/>
    </source>
</evidence>
<dbReference type="InterPro" id="IPR023346">
    <property type="entry name" value="Lysozyme-like_dom_sf"/>
</dbReference>
<evidence type="ECO:0000256" key="10">
    <source>
        <dbReference type="ARBA" id="ARBA00044770"/>
    </source>
</evidence>
<keyword evidence="8" id="KW-0378">Hydrolase</keyword>
<organism evidence="14 15">
    <name type="scientific">Campylobacter curvus (strain 525.92)</name>
    <dbReference type="NCBI Taxonomy" id="360105"/>
    <lineage>
        <taxon>Bacteria</taxon>
        <taxon>Pseudomonadati</taxon>
        <taxon>Campylobacterota</taxon>
        <taxon>Epsilonproteobacteria</taxon>
        <taxon>Campylobacterales</taxon>
        <taxon>Campylobacteraceae</taxon>
        <taxon>Campylobacter</taxon>
    </lineage>
</organism>
<dbReference type="InterPro" id="IPR012338">
    <property type="entry name" value="Beta-lactam/transpept-like"/>
</dbReference>
<dbReference type="InterPro" id="IPR001460">
    <property type="entry name" value="PCN-bd_Tpept"/>
</dbReference>
<protein>
    <recommendedName>
        <fullName evidence="10">peptidoglycan glycosyltransferase</fullName>
        <ecNumber evidence="10">2.4.99.28</ecNumber>
    </recommendedName>
</protein>
<gene>
    <name evidence="14" type="primary">pbpB</name>
    <name evidence="14" type="ORF">CCV52592_1078</name>
</gene>
<evidence type="ECO:0000313" key="14">
    <source>
        <dbReference type="EMBL" id="EAU00146.2"/>
    </source>
</evidence>
<dbReference type="InterPro" id="IPR050396">
    <property type="entry name" value="Glycosyltr_51/Transpeptidase"/>
</dbReference>
<evidence type="ECO:0000256" key="1">
    <source>
        <dbReference type="ARBA" id="ARBA00004752"/>
    </source>
</evidence>
<reference evidence="14" key="1">
    <citation type="submission" date="2016-07" db="EMBL/GenBank/DDBJ databases">
        <title>Comparative genomics of the Campylobacter concisus group.</title>
        <authorList>
            <person name="Miller W.G."/>
            <person name="Yee E."/>
            <person name="Chapman M.H."/>
            <person name="Huynh S."/>
            <person name="Bono J.L."/>
            <person name="On S.L.W."/>
            <person name="StLeger J."/>
            <person name="Foster G."/>
            <person name="Parker C.T."/>
        </authorList>
    </citation>
    <scope>NUCLEOTIDE SEQUENCE</scope>
    <source>
        <strain evidence="14">525.92</strain>
    </source>
</reference>
<comment type="catalytic activity">
    <reaction evidence="11">
        <text>[GlcNAc-(1-&gt;4)-Mur2Ac(oyl-L-Ala-gamma-D-Glu-L-Lys-D-Ala-D-Ala)](n)-di-trans,octa-cis-undecaprenyl diphosphate + beta-D-GlcNAc-(1-&gt;4)-Mur2Ac(oyl-L-Ala-gamma-D-Glu-L-Lys-D-Ala-D-Ala)-di-trans,octa-cis-undecaprenyl diphosphate = [GlcNAc-(1-&gt;4)-Mur2Ac(oyl-L-Ala-gamma-D-Glu-L-Lys-D-Ala-D-Ala)](n+1)-di-trans,octa-cis-undecaprenyl diphosphate + di-trans,octa-cis-undecaprenyl diphosphate + H(+)</text>
        <dbReference type="Rhea" id="RHEA:23708"/>
        <dbReference type="Rhea" id="RHEA-COMP:9602"/>
        <dbReference type="Rhea" id="RHEA-COMP:9603"/>
        <dbReference type="ChEBI" id="CHEBI:15378"/>
        <dbReference type="ChEBI" id="CHEBI:58405"/>
        <dbReference type="ChEBI" id="CHEBI:60033"/>
        <dbReference type="ChEBI" id="CHEBI:78435"/>
        <dbReference type="EC" id="2.4.99.28"/>
    </reaction>
</comment>